<evidence type="ECO:0000313" key="3">
    <source>
        <dbReference type="Proteomes" id="UP000322244"/>
    </source>
</evidence>
<protein>
    <submittedName>
        <fullName evidence="2">Uncharacterized protein</fullName>
    </submittedName>
</protein>
<comment type="caution">
    <text evidence="2">The sequence shown here is derived from an EMBL/GenBank/DDBJ whole genome shotgun (WGS) entry which is preliminary data.</text>
</comment>
<keyword evidence="3" id="KW-1185">Reference proteome</keyword>
<dbReference type="RefSeq" id="WP_149433332.1">
    <property type="nucleotide sequence ID" value="NZ_VLNY01000032.1"/>
</dbReference>
<dbReference type="Proteomes" id="UP000322244">
    <property type="component" value="Unassembled WGS sequence"/>
</dbReference>
<accession>A0A5A7S2F1</accession>
<proteinExistence type="predicted"/>
<gene>
    <name evidence="2" type="ORF">FOY51_26830</name>
</gene>
<sequence>MWLKQFVLDMAVRCGYAAELEHPLPGVRADVWVPGARRARVEVQRVPTDIPTRTGDYPDVVWLLRETAITPSTKKYLFGSPCVQVRISKKLARSTETIRIPGRPWEGDTEVRISASATVLHLRHGLHVAPGEKFFETHPIPLENFLRQVWSGERVWYPRGTAHSFAGWVLATEYERYQQWLKAQQDTQQALRAVNGVIEERADHPVRPDPQPAHPASAPSQPAPAPTPTTSSDPATLAARHLAADKGTLTHGTQSSPVIQQAEPGWMQWVHAQPSIEVPNGWWKRVKKRLRIGRR</sequence>
<evidence type="ECO:0000313" key="2">
    <source>
        <dbReference type="EMBL" id="KAA0015972.1"/>
    </source>
</evidence>
<dbReference type="EMBL" id="VLNY01000032">
    <property type="protein sequence ID" value="KAA0015972.1"/>
    <property type="molecule type" value="Genomic_DNA"/>
</dbReference>
<evidence type="ECO:0000256" key="1">
    <source>
        <dbReference type="SAM" id="MobiDB-lite"/>
    </source>
</evidence>
<dbReference type="OrthoDB" id="5145576at2"/>
<feature type="region of interest" description="Disordered" evidence="1">
    <location>
        <begin position="203"/>
        <end position="234"/>
    </location>
</feature>
<organism evidence="2 3">
    <name type="scientific">Antrihabitans cavernicola</name>
    <dbReference type="NCBI Taxonomy" id="2495913"/>
    <lineage>
        <taxon>Bacteria</taxon>
        <taxon>Bacillati</taxon>
        <taxon>Actinomycetota</taxon>
        <taxon>Actinomycetes</taxon>
        <taxon>Mycobacteriales</taxon>
        <taxon>Nocardiaceae</taxon>
        <taxon>Antrihabitans</taxon>
    </lineage>
</organism>
<dbReference type="AlphaFoldDB" id="A0A5A7S2F1"/>
<name>A0A5A7S2F1_9NOCA</name>
<reference evidence="2 3" key="1">
    <citation type="submission" date="2019-07" db="EMBL/GenBank/DDBJ databases">
        <title>Rhodococcus cavernicolus sp. nov., isolated from a cave.</title>
        <authorList>
            <person name="Lee S.D."/>
        </authorList>
    </citation>
    <scope>NUCLEOTIDE SEQUENCE [LARGE SCALE GENOMIC DNA]</scope>
    <source>
        <strain evidence="2 3">C1-24</strain>
    </source>
</reference>